<protein>
    <submittedName>
        <fullName evidence="6">DNA-binding NarL/FixJ family response regulator</fullName>
    </submittedName>
</protein>
<proteinExistence type="predicted"/>
<feature type="domain" description="HTH luxR-type" evidence="4">
    <location>
        <begin position="150"/>
        <end position="215"/>
    </location>
</feature>
<dbReference type="InterPro" id="IPR001789">
    <property type="entry name" value="Sig_transdc_resp-reg_receiver"/>
</dbReference>
<dbReference type="InterPro" id="IPR058245">
    <property type="entry name" value="NreC/VraR/RcsB-like_REC"/>
</dbReference>
<dbReference type="PROSITE" id="PS50110">
    <property type="entry name" value="RESPONSE_REGULATORY"/>
    <property type="match status" value="1"/>
</dbReference>
<dbReference type="InterPro" id="IPR011006">
    <property type="entry name" value="CheY-like_superfamily"/>
</dbReference>
<dbReference type="SUPFAM" id="SSF46894">
    <property type="entry name" value="C-terminal effector domain of the bipartite response regulators"/>
    <property type="match status" value="1"/>
</dbReference>
<dbReference type="SUPFAM" id="SSF52172">
    <property type="entry name" value="CheY-like"/>
    <property type="match status" value="1"/>
</dbReference>
<dbReference type="RefSeq" id="WP_307236304.1">
    <property type="nucleotide sequence ID" value="NZ_JAUSUZ010000001.1"/>
</dbReference>
<evidence type="ECO:0000256" key="3">
    <source>
        <dbReference type="PROSITE-ProRule" id="PRU00169"/>
    </source>
</evidence>
<dbReference type="Pfam" id="PF00072">
    <property type="entry name" value="Response_reg"/>
    <property type="match status" value="1"/>
</dbReference>
<dbReference type="InterPro" id="IPR039420">
    <property type="entry name" value="WalR-like"/>
</dbReference>
<keyword evidence="2 6" id="KW-0238">DNA-binding</keyword>
<evidence type="ECO:0000259" key="5">
    <source>
        <dbReference type="PROSITE" id="PS50110"/>
    </source>
</evidence>
<dbReference type="Pfam" id="PF00196">
    <property type="entry name" value="GerE"/>
    <property type="match status" value="1"/>
</dbReference>
<dbReference type="PANTHER" id="PTHR43214:SF43">
    <property type="entry name" value="TWO-COMPONENT RESPONSE REGULATOR"/>
    <property type="match status" value="1"/>
</dbReference>
<dbReference type="InterPro" id="IPR016032">
    <property type="entry name" value="Sig_transdc_resp-reg_C-effctor"/>
</dbReference>
<dbReference type="SMART" id="SM00448">
    <property type="entry name" value="REC"/>
    <property type="match status" value="1"/>
</dbReference>
<keyword evidence="7" id="KW-1185">Reference proteome</keyword>
<dbReference type="GO" id="GO:0000160">
    <property type="term" value="P:phosphorelay signal transduction system"/>
    <property type="evidence" value="ECO:0007669"/>
    <property type="project" value="InterPro"/>
</dbReference>
<dbReference type="AlphaFoldDB" id="A0AAE4AVA4"/>
<dbReference type="PROSITE" id="PS50043">
    <property type="entry name" value="HTH_LUXR_2"/>
    <property type="match status" value="1"/>
</dbReference>
<evidence type="ECO:0000256" key="2">
    <source>
        <dbReference type="ARBA" id="ARBA00023125"/>
    </source>
</evidence>
<evidence type="ECO:0000313" key="6">
    <source>
        <dbReference type="EMBL" id="MDQ0364695.1"/>
    </source>
</evidence>
<dbReference type="Gene3D" id="3.40.50.2300">
    <property type="match status" value="1"/>
</dbReference>
<dbReference type="CDD" id="cd17535">
    <property type="entry name" value="REC_NarL-like"/>
    <property type="match status" value="1"/>
</dbReference>
<organism evidence="6 7">
    <name type="scientific">Catenuloplanes indicus</name>
    <dbReference type="NCBI Taxonomy" id="137267"/>
    <lineage>
        <taxon>Bacteria</taxon>
        <taxon>Bacillati</taxon>
        <taxon>Actinomycetota</taxon>
        <taxon>Actinomycetes</taxon>
        <taxon>Micromonosporales</taxon>
        <taxon>Micromonosporaceae</taxon>
        <taxon>Catenuloplanes</taxon>
    </lineage>
</organism>
<dbReference type="PROSITE" id="PS00622">
    <property type="entry name" value="HTH_LUXR_1"/>
    <property type="match status" value="1"/>
</dbReference>
<dbReference type="GO" id="GO:0003677">
    <property type="term" value="F:DNA binding"/>
    <property type="evidence" value="ECO:0007669"/>
    <property type="project" value="UniProtKB-KW"/>
</dbReference>
<evidence type="ECO:0000256" key="1">
    <source>
        <dbReference type="ARBA" id="ARBA00022553"/>
    </source>
</evidence>
<reference evidence="6 7" key="1">
    <citation type="submission" date="2023-07" db="EMBL/GenBank/DDBJ databases">
        <title>Sequencing the genomes of 1000 actinobacteria strains.</title>
        <authorList>
            <person name="Klenk H.-P."/>
        </authorList>
    </citation>
    <scope>NUCLEOTIDE SEQUENCE [LARGE SCALE GENOMIC DNA]</scope>
    <source>
        <strain evidence="6 7">DSM 44709</strain>
    </source>
</reference>
<gene>
    <name evidence="6" type="ORF">J2S42_001364</name>
</gene>
<dbReference type="SMART" id="SM00421">
    <property type="entry name" value="HTH_LUXR"/>
    <property type="match status" value="1"/>
</dbReference>
<dbReference type="InterPro" id="IPR000792">
    <property type="entry name" value="Tscrpt_reg_LuxR_C"/>
</dbReference>
<dbReference type="Proteomes" id="UP001240236">
    <property type="component" value="Unassembled WGS sequence"/>
</dbReference>
<evidence type="ECO:0000259" key="4">
    <source>
        <dbReference type="PROSITE" id="PS50043"/>
    </source>
</evidence>
<dbReference type="PRINTS" id="PR00038">
    <property type="entry name" value="HTHLUXR"/>
</dbReference>
<accession>A0AAE4AVA4</accession>
<comment type="caution">
    <text evidence="6">The sequence shown here is derived from an EMBL/GenBank/DDBJ whole genome shotgun (WGS) entry which is preliminary data.</text>
</comment>
<evidence type="ECO:0000313" key="7">
    <source>
        <dbReference type="Proteomes" id="UP001240236"/>
    </source>
</evidence>
<sequence>MSGGTGVGGALIRVVLVDDQDLMRRGLHRLLDLEPDIEVTGEAADGPAALALPALAEAHVALIDARMPGMTGVELIARLTVAHPAVNTLLLTTFDEDEFIFGSLRAGARGFLLKDASPETLIAAIRSATRGGTVIDAQVSARVIARLDTPAPLPATLSAREEEVARLVATGASNQEIARALFLTEGTVKNHVSAALRKLGLRDRTQLALTYARRG</sequence>
<dbReference type="EMBL" id="JAUSUZ010000001">
    <property type="protein sequence ID" value="MDQ0364695.1"/>
    <property type="molecule type" value="Genomic_DNA"/>
</dbReference>
<dbReference type="CDD" id="cd06170">
    <property type="entry name" value="LuxR_C_like"/>
    <property type="match status" value="1"/>
</dbReference>
<keyword evidence="1 3" id="KW-0597">Phosphoprotein</keyword>
<feature type="modified residue" description="4-aspartylphosphate" evidence="3">
    <location>
        <position position="64"/>
    </location>
</feature>
<dbReference type="GO" id="GO:0006355">
    <property type="term" value="P:regulation of DNA-templated transcription"/>
    <property type="evidence" value="ECO:0007669"/>
    <property type="project" value="InterPro"/>
</dbReference>
<name>A0AAE4AVA4_9ACTN</name>
<feature type="domain" description="Response regulatory" evidence="5">
    <location>
        <begin position="13"/>
        <end position="129"/>
    </location>
</feature>
<dbReference type="PANTHER" id="PTHR43214">
    <property type="entry name" value="TWO-COMPONENT RESPONSE REGULATOR"/>
    <property type="match status" value="1"/>
</dbReference>